<dbReference type="GO" id="GO:0047290">
    <property type="term" value="F:alpha-N-acetylneuraminyl-2,3-beta-galactosyl-1,3-N-acetyl-galactosaminide 6-alpha-sialyltransferase activity"/>
    <property type="evidence" value="ECO:0007669"/>
    <property type="project" value="UniProtKB-EC"/>
</dbReference>
<dbReference type="CDD" id="cd23978">
    <property type="entry name" value="GT29_ST6GALNAC6"/>
    <property type="match status" value="1"/>
</dbReference>
<evidence type="ECO:0000313" key="30">
    <source>
        <dbReference type="EMBL" id="KAB1279898.1"/>
    </source>
</evidence>
<evidence type="ECO:0000256" key="3">
    <source>
        <dbReference type="ARBA" id="ARBA00004934"/>
    </source>
</evidence>
<dbReference type="InterPro" id="IPR038578">
    <property type="entry name" value="GT29-like_sf"/>
</dbReference>
<evidence type="ECO:0000313" key="31">
    <source>
        <dbReference type="Proteomes" id="UP000299084"/>
    </source>
</evidence>
<comment type="catalytic activity">
    <reaction evidence="17">
        <text>3-O-[alpha-Neu5Ac-(2-&gt;3)-beta-D-Gal-(1-&gt;3)-alpha-D-GalNAc]-L-Thr-[protein] + CMP-N-acetyl-beta-neuraminate = a 3-O-{alpha-Neu5Ac-(2-&gt;3)-beta-D-Gal-(1-&gt;3)-[alpha-Neu5Ac-(2-&gt;6)]-alpha-D-GalNAc}-L-threonyl-[protein] + CMP + H(+)</text>
        <dbReference type="Rhea" id="RHEA:65284"/>
        <dbReference type="Rhea" id="RHEA-COMP:16762"/>
        <dbReference type="Rhea" id="RHEA-COMP:16763"/>
        <dbReference type="ChEBI" id="CHEBI:15378"/>
        <dbReference type="ChEBI" id="CHEBI:57812"/>
        <dbReference type="ChEBI" id="CHEBI:60377"/>
        <dbReference type="ChEBI" id="CHEBI:156396"/>
        <dbReference type="ChEBI" id="CHEBI:156398"/>
    </reaction>
    <physiologicalReaction direction="left-to-right" evidence="17">
        <dbReference type="Rhea" id="RHEA:65285"/>
    </physiologicalReaction>
</comment>
<feature type="transmembrane region" description="Helical" evidence="29">
    <location>
        <begin position="479"/>
        <end position="496"/>
    </location>
</feature>
<dbReference type="GO" id="GO:0009311">
    <property type="term" value="P:oligosaccharide metabolic process"/>
    <property type="evidence" value="ECO:0007669"/>
    <property type="project" value="TreeGrafter"/>
</dbReference>
<comment type="catalytic activity">
    <reaction evidence="21">
        <text>a ganglioside GD1a (d18:1(4E)) + CMP-N-acetyl-beta-neuraminate = a ganglioside GT1aalpha (d18:1(4E)) + CMP + H(+)</text>
        <dbReference type="Rhea" id="RHEA:41972"/>
        <dbReference type="ChEBI" id="CHEBI:15378"/>
        <dbReference type="ChEBI" id="CHEBI:57812"/>
        <dbReference type="ChEBI" id="CHEBI:60377"/>
        <dbReference type="ChEBI" id="CHEBI:78445"/>
        <dbReference type="ChEBI" id="CHEBI:78571"/>
    </reaction>
    <physiologicalReaction direction="left-to-right" evidence="21">
        <dbReference type="Rhea" id="RHEA:41973"/>
    </physiologicalReaction>
</comment>
<dbReference type="FunFam" id="3.90.1480.20:FF:000008">
    <property type="entry name" value="ST6 N-acetylgalactosaminide alpha-2,6-sialyltransferase 3"/>
    <property type="match status" value="1"/>
</dbReference>
<dbReference type="Pfam" id="PF00777">
    <property type="entry name" value="Glyco_transf_29"/>
    <property type="match status" value="2"/>
</dbReference>
<evidence type="ECO:0000256" key="4">
    <source>
        <dbReference type="ARBA" id="ARBA00006003"/>
    </source>
</evidence>
<comment type="subcellular location">
    <subcellularLocation>
        <location evidence="1">Golgi apparatus membrane</location>
        <topology evidence="1">Single-pass type II membrane protein</topology>
    </subcellularLocation>
</comment>
<evidence type="ECO:0000256" key="18">
    <source>
        <dbReference type="ARBA" id="ARBA00051061"/>
    </source>
</evidence>
<comment type="pathway">
    <text evidence="3">Glycolipid biosynthesis.</text>
</comment>
<dbReference type="FunFam" id="3.90.1480.20:FF:000009">
    <property type="entry name" value="alpha-N-acetylgalactosaminide alpha-2,6-sialyltransferase 6 isoform X2"/>
    <property type="match status" value="1"/>
</dbReference>
<evidence type="ECO:0000256" key="8">
    <source>
        <dbReference type="ARBA" id="ARBA00022968"/>
    </source>
</evidence>
<evidence type="ECO:0000256" key="17">
    <source>
        <dbReference type="ARBA" id="ARBA00050681"/>
    </source>
</evidence>
<dbReference type="Proteomes" id="UP000299084">
    <property type="component" value="Unassembled WGS sequence"/>
</dbReference>
<accession>A0A5N4E8T1</accession>
<keyword evidence="10 29" id="KW-1133">Transmembrane helix</keyword>
<evidence type="ECO:0000256" key="14">
    <source>
        <dbReference type="ARBA" id="ARBA00023157"/>
    </source>
</evidence>
<keyword evidence="14" id="KW-1015">Disulfide bond</keyword>
<comment type="catalytic activity">
    <reaction evidence="20">
        <text>a globoside MSGG + CMP-N-acetyl-beta-neuraminate = a globoside DSGG + CMP + H(+)</text>
        <dbReference type="Rhea" id="RHEA:56088"/>
        <dbReference type="ChEBI" id="CHEBI:15378"/>
        <dbReference type="ChEBI" id="CHEBI:57812"/>
        <dbReference type="ChEBI" id="CHEBI:60377"/>
        <dbReference type="ChEBI" id="CHEBI:140623"/>
        <dbReference type="ChEBI" id="CHEBI:140624"/>
    </reaction>
    <physiologicalReaction direction="left-to-right" evidence="20">
        <dbReference type="Rhea" id="RHEA:56089"/>
    </physiologicalReaction>
</comment>
<keyword evidence="8" id="KW-0735">Signal-anchor</keyword>
<evidence type="ECO:0000256" key="29">
    <source>
        <dbReference type="SAM" id="Phobius"/>
    </source>
</evidence>
<comment type="catalytic activity">
    <reaction evidence="22">
        <text>3-O-[alpha-Neu5Ac-(2-&gt;3)-beta-D-Gal-(1-&gt;3)-alpha-D-GalNAc]-L-Ser-[protein] + CMP-N-acetyl-beta-neuraminate = a 3-O-{alpha-Neu5Ac-(2-&gt;3)-beta-D-Gal-(1-&gt;3)-[alpha-Neu5Ac-(2-&gt;6)]-alpha-D-GalNAc}-L-seryl-[protein] + CMP + H(+)</text>
        <dbReference type="Rhea" id="RHEA:65280"/>
        <dbReference type="Rhea" id="RHEA-COMP:16760"/>
        <dbReference type="Rhea" id="RHEA-COMP:16761"/>
        <dbReference type="ChEBI" id="CHEBI:15378"/>
        <dbReference type="ChEBI" id="CHEBI:57812"/>
        <dbReference type="ChEBI" id="CHEBI:60377"/>
        <dbReference type="ChEBI" id="CHEBI:156395"/>
        <dbReference type="ChEBI" id="CHEBI:156397"/>
    </reaction>
    <physiologicalReaction direction="left-to-right" evidence="22">
        <dbReference type="Rhea" id="RHEA:65281"/>
    </physiologicalReaction>
</comment>
<keyword evidence="12" id="KW-0443">Lipid metabolism</keyword>
<dbReference type="EC" id="2.4.3.7" evidence="23"/>
<proteinExistence type="inferred from homology"/>
<comment type="pathway">
    <text evidence="2">Protein modification; protein glycosylation.</text>
</comment>
<feature type="transmembrane region" description="Helical" evidence="29">
    <location>
        <begin position="407"/>
        <end position="431"/>
    </location>
</feature>
<dbReference type="GO" id="GO:0001574">
    <property type="term" value="P:ganglioside biosynthetic process"/>
    <property type="evidence" value="ECO:0007669"/>
    <property type="project" value="TreeGrafter"/>
</dbReference>
<evidence type="ECO:0000256" key="28">
    <source>
        <dbReference type="SAM" id="MobiDB-lite"/>
    </source>
</evidence>
<evidence type="ECO:0000256" key="10">
    <source>
        <dbReference type="ARBA" id="ARBA00022989"/>
    </source>
</evidence>
<dbReference type="Gene3D" id="3.90.1480.20">
    <property type="entry name" value="Glycosyl transferase family 29"/>
    <property type="match status" value="2"/>
</dbReference>
<protein>
    <recommendedName>
        <fullName evidence="24">Alpha-N-acetylgalactosaminide alpha-2,6-sialyltransferase 6</fullName>
        <ecNumber evidence="23">2.4.3.7</ecNumber>
    </recommendedName>
    <alternativeName>
        <fullName evidence="25">GalNAc alpha-2,6-sialyltransferase VI</fullName>
    </alternativeName>
    <alternativeName>
        <fullName evidence="26">ST6GalNAc VI</fullName>
    </alternativeName>
    <alternativeName>
        <fullName evidence="27">Sialyltransferase 7F</fullName>
    </alternativeName>
</protein>
<evidence type="ECO:0000256" key="13">
    <source>
        <dbReference type="ARBA" id="ARBA00023136"/>
    </source>
</evidence>
<evidence type="ECO:0000256" key="25">
    <source>
        <dbReference type="ARBA" id="ARBA00077208"/>
    </source>
</evidence>
<keyword evidence="11" id="KW-0333">Golgi apparatus</keyword>
<comment type="catalytic activity">
    <reaction evidence="19">
        <text>a ganglioside GT1b (d18:1(4E)) + CMP-N-acetyl-beta-neuraminate = a ganglioside GQ1balpha (d18:1(4E)) + CMP + H(+)</text>
        <dbReference type="Rhea" id="RHEA:41976"/>
        <dbReference type="ChEBI" id="CHEBI:15378"/>
        <dbReference type="ChEBI" id="CHEBI:57812"/>
        <dbReference type="ChEBI" id="CHEBI:60377"/>
        <dbReference type="ChEBI" id="CHEBI:78452"/>
        <dbReference type="ChEBI" id="CHEBI:78572"/>
    </reaction>
    <physiologicalReaction direction="left-to-right" evidence="19">
        <dbReference type="Rhea" id="RHEA:41977"/>
    </physiologicalReaction>
</comment>
<dbReference type="AlphaFoldDB" id="A0A5N4E8T1"/>
<comment type="caution">
    <text evidence="30">The sequence shown here is derived from an EMBL/GenBank/DDBJ whole genome shotgun (WGS) entry which is preliminary data.</text>
</comment>
<comment type="similarity">
    <text evidence="4">Belongs to the glycosyltransferase 29 family.</text>
</comment>
<gene>
    <name evidence="30" type="ORF">Cadr_000016280</name>
</gene>
<dbReference type="GO" id="GO:0000139">
    <property type="term" value="C:Golgi membrane"/>
    <property type="evidence" value="ECO:0007669"/>
    <property type="project" value="UniProtKB-SubCell"/>
</dbReference>
<evidence type="ECO:0000256" key="23">
    <source>
        <dbReference type="ARBA" id="ARBA00066955"/>
    </source>
</evidence>
<keyword evidence="13 29" id="KW-0472">Membrane</keyword>
<dbReference type="GO" id="GO:0001665">
    <property type="term" value="F:alpha-N-acetylgalactosaminide alpha-2,6-sialyltransferase activity"/>
    <property type="evidence" value="ECO:0007669"/>
    <property type="project" value="TreeGrafter"/>
</dbReference>
<evidence type="ECO:0000256" key="27">
    <source>
        <dbReference type="ARBA" id="ARBA00082849"/>
    </source>
</evidence>
<reference evidence="30 31" key="1">
    <citation type="journal article" date="2019" name="Mol. Ecol. Resour.">
        <title>Improving Illumina assemblies with Hi-C and long reads: an example with the North African dromedary.</title>
        <authorList>
            <person name="Elbers J.P."/>
            <person name="Rogers M.F."/>
            <person name="Perelman P.L."/>
            <person name="Proskuryakova A.A."/>
            <person name="Serdyukova N.A."/>
            <person name="Johnson W.E."/>
            <person name="Horin P."/>
            <person name="Corander J."/>
            <person name="Murphy D."/>
            <person name="Burger P.A."/>
        </authorList>
    </citation>
    <scope>NUCLEOTIDE SEQUENCE [LARGE SCALE GENOMIC DNA]</scope>
    <source>
        <strain evidence="30">Drom800</strain>
        <tissue evidence="30">Blood</tissue>
    </source>
</reference>
<name>A0A5N4E8T1_CAMDR</name>
<evidence type="ECO:0000256" key="1">
    <source>
        <dbReference type="ARBA" id="ARBA00004323"/>
    </source>
</evidence>
<keyword evidence="7 29" id="KW-0812">Transmembrane</keyword>
<evidence type="ECO:0000256" key="9">
    <source>
        <dbReference type="ARBA" id="ARBA00022981"/>
    </source>
</evidence>
<evidence type="ECO:0000256" key="15">
    <source>
        <dbReference type="ARBA" id="ARBA00023180"/>
    </source>
</evidence>
<keyword evidence="15" id="KW-0325">Glycoprotein</keyword>
<comment type="catalytic activity">
    <reaction evidence="18">
        <text>N-acetyl-alpha-neuraminosyl-(2-&gt;3)-beta-D-galactosyl-(1-&gt;3)-N-acetyl-beta-D-glucosaminyl-(1-&gt;3)-beta-D-galactosyl-(1-&gt;4)-beta-D-glucosyl-(1&lt;-&gt;1')-N-acyl-sphing-4-enine + CMP-N-acetyl-beta-neuraminate = N-acetyl-alpha-neuraminosyl-(2-&gt;3)-beta-D-galactosyl-(1-&gt;3)-[N-acetyl-alpha-neuraminosyl-(2-&gt;6)]-N-acetyl-beta-D-glucosaminyl-(1-&gt;3)-beta-D-galactosyl-(1-&gt;4)-beta-D-glucosyl-(1&lt;-&gt;1')-N-acyl-sphing-4-enine + CMP + H(+)</text>
        <dbReference type="Rhea" id="RHEA:47884"/>
        <dbReference type="ChEBI" id="CHEBI:15378"/>
        <dbReference type="ChEBI" id="CHEBI:57812"/>
        <dbReference type="ChEBI" id="CHEBI:60377"/>
        <dbReference type="ChEBI" id="CHEBI:88073"/>
        <dbReference type="ChEBI" id="CHEBI:88079"/>
    </reaction>
    <physiologicalReaction direction="left-to-right" evidence="18">
        <dbReference type="Rhea" id="RHEA:47885"/>
    </physiologicalReaction>
</comment>
<evidence type="ECO:0000256" key="21">
    <source>
        <dbReference type="ARBA" id="ARBA00051886"/>
    </source>
</evidence>
<evidence type="ECO:0000256" key="12">
    <source>
        <dbReference type="ARBA" id="ARBA00023098"/>
    </source>
</evidence>
<evidence type="ECO:0000256" key="16">
    <source>
        <dbReference type="ARBA" id="ARBA00043744"/>
    </source>
</evidence>
<evidence type="ECO:0000256" key="26">
    <source>
        <dbReference type="ARBA" id="ARBA00080825"/>
    </source>
</evidence>
<organism evidence="30 31">
    <name type="scientific">Camelus dromedarius</name>
    <name type="common">Dromedary</name>
    <name type="synonym">Arabian camel</name>
    <dbReference type="NCBI Taxonomy" id="9838"/>
    <lineage>
        <taxon>Eukaryota</taxon>
        <taxon>Metazoa</taxon>
        <taxon>Chordata</taxon>
        <taxon>Craniata</taxon>
        <taxon>Vertebrata</taxon>
        <taxon>Euteleostomi</taxon>
        <taxon>Mammalia</taxon>
        <taxon>Eutheria</taxon>
        <taxon>Laurasiatheria</taxon>
        <taxon>Artiodactyla</taxon>
        <taxon>Tylopoda</taxon>
        <taxon>Camelidae</taxon>
        <taxon>Camelus</taxon>
    </lineage>
</organism>
<comment type="catalytic activity">
    <reaction evidence="16">
        <text>a ganglioside GM1b (d18:1(4E)) + CMP-N-acetyl-beta-neuraminate = a ganglioside GD1alpha (d18:1(4E)) + CMP + H(+)</text>
        <dbReference type="Rhea" id="RHEA:41968"/>
        <dbReference type="ChEBI" id="CHEBI:15378"/>
        <dbReference type="ChEBI" id="CHEBI:57812"/>
        <dbReference type="ChEBI" id="CHEBI:60377"/>
        <dbReference type="ChEBI" id="CHEBI:78568"/>
        <dbReference type="ChEBI" id="CHEBI:78569"/>
    </reaction>
    <physiologicalReaction direction="left-to-right" evidence="16">
        <dbReference type="Rhea" id="RHEA:41969"/>
    </physiologicalReaction>
</comment>
<evidence type="ECO:0000256" key="19">
    <source>
        <dbReference type="ARBA" id="ARBA00051590"/>
    </source>
</evidence>
<evidence type="ECO:0000256" key="22">
    <source>
        <dbReference type="ARBA" id="ARBA00053014"/>
    </source>
</evidence>
<dbReference type="PANTHER" id="PTHR45906:SF6">
    <property type="entry name" value="ALPHA-N-ACETYLGALACTOSAMINIDE ALPHA-2,6-SIALYLTRANSFERASE 6"/>
    <property type="match status" value="1"/>
</dbReference>
<sequence>MEFRAADSEQPARSNLPARLAPRRGRGRWGPRLPSLPSPFPGDSSHPAAERSNSMKARGRLLLIILCSLGFSAIYILLCCWACLPFCLASCLDPHFSVNFRPTVPGPLHFSGYSSVPDGKPLVRELCHSCAVVSSSGQMLGSGLGAKIDGAECVLRMNQAPTVGFEVDVGQRSTLRVISHTSVPLLLRNYSHYFKQARDTLYVVWGQGKHMDRALGGRTYRSLLQLTRMYPGLQVYTFTEHMMAYCDQVFQDETGKNRRQSGSFLSTGWFTMILALELCEEIVVYGMVSDSYCREESHPSVPYHYFEKGRLDECQMYLAHERAPRSAHRFITEKAVFSRWAKKRPIGLLVLLGFQLHPLPGCPSSCSISWEMLAQTLDPVHRGTSVMALPLGGYFLQADEDDWKLDLGLLMSLWTFFFASIVLQLLGASLLGTHLLSPEDSGEARCDLTSLPPGPPAGHWPLPLSRRRKEMSSNKEQRSAVFVTLFALITILILYSSNSANEVFHYGSLRGRLRRPVNLKKWSITDGYTPILGNKTLPSRCHQCVIVTSSSHLLGTKLGPEIERAECTIRMNDAPTTGYSADVGNKTTFRVVAHSSVFRVLQRPQEFVNRTPETVFIFWGPPSKMQKPQGSLVRIIQRAGLVFPNMEAYAVSLGRMRQFDDLFRSETGKDREKSHSWLSTGWFTMVIAVGLCDHVHVYGMVPPDYCSQRPRLQHMPYHYYEPKGPDECVTYIQNEHSRKGNHHRFITEKRVFSSWAQLYGITFSHPSWT</sequence>
<evidence type="ECO:0000256" key="24">
    <source>
        <dbReference type="ARBA" id="ARBA00074915"/>
    </source>
</evidence>
<dbReference type="InterPro" id="IPR001675">
    <property type="entry name" value="Glyco_trans_29"/>
</dbReference>
<dbReference type="GO" id="GO:0009988">
    <property type="term" value="P:cell-cell recognition"/>
    <property type="evidence" value="ECO:0007669"/>
    <property type="project" value="UniProtKB-ARBA"/>
</dbReference>
<keyword evidence="5" id="KW-0328">Glycosyltransferase</keyword>
<feature type="transmembrane region" description="Helical" evidence="29">
    <location>
        <begin position="61"/>
        <end position="78"/>
    </location>
</feature>
<evidence type="ECO:0000256" key="5">
    <source>
        <dbReference type="ARBA" id="ARBA00022676"/>
    </source>
</evidence>
<keyword evidence="9" id="KW-0730">Sialic acid</keyword>
<keyword evidence="6" id="KW-0808">Transferase</keyword>
<dbReference type="EMBL" id="JWIN03000004">
    <property type="protein sequence ID" value="KAB1279898.1"/>
    <property type="molecule type" value="Genomic_DNA"/>
</dbReference>
<evidence type="ECO:0000256" key="20">
    <source>
        <dbReference type="ARBA" id="ARBA00051833"/>
    </source>
</evidence>
<feature type="region of interest" description="Disordered" evidence="28">
    <location>
        <begin position="1"/>
        <end position="51"/>
    </location>
</feature>
<evidence type="ECO:0000256" key="2">
    <source>
        <dbReference type="ARBA" id="ARBA00004922"/>
    </source>
</evidence>
<evidence type="ECO:0000256" key="6">
    <source>
        <dbReference type="ARBA" id="ARBA00022679"/>
    </source>
</evidence>
<dbReference type="PANTHER" id="PTHR45906">
    <property type="entry name" value="ALPHA-N-ACETYL-NEURAMINYL-2,3-BETA-GALACTOSYL-1, 3-N-ACETYL-GALACTOSAMINIDE ALPHA-2,6-SIALYLTRANSFERASE-LIKE"/>
    <property type="match status" value="1"/>
</dbReference>
<evidence type="ECO:0000256" key="11">
    <source>
        <dbReference type="ARBA" id="ARBA00023034"/>
    </source>
</evidence>
<evidence type="ECO:0000256" key="7">
    <source>
        <dbReference type="ARBA" id="ARBA00022692"/>
    </source>
</evidence>
<keyword evidence="31" id="KW-1185">Reference proteome</keyword>